<comment type="subcellular location">
    <subcellularLocation>
        <location evidence="1">Cell envelope</location>
    </subcellularLocation>
</comment>
<gene>
    <name evidence="4" type="ORF">D5R97_05530</name>
</gene>
<dbReference type="Gene3D" id="2.40.50.100">
    <property type="match status" value="1"/>
</dbReference>
<evidence type="ECO:0000256" key="2">
    <source>
        <dbReference type="ARBA" id="ARBA00023054"/>
    </source>
</evidence>
<dbReference type="Proteomes" id="UP000285138">
    <property type="component" value="Unassembled WGS sequence"/>
</dbReference>
<feature type="coiled-coil region" evidence="3">
    <location>
        <begin position="89"/>
        <end position="216"/>
    </location>
</feature>
<evidence type="ECO:0000313" key="5">
    <source>
        <dbReference type="Proteomes" id="UP000285138"/>
    </source>
</evidence>
<name>A0A424YE73_9FIRM</name>
<dbReference type="AlphaFoldDB" id="A0A424YE73"/>
<evidence type="ECO:0000256" key="1">
    <source>
        <dbReference type="ARBA" id="ARBA00004196"/>
    </source>
</evidence>
<dbReference type="InterPro" id="IPR050465">
    <property type="entry name" value="UPF0194_transport"/>
</dbReference>
<dbReference type="PANTHER" id="PTHR32347">
    <property type="entry name" value="EFFLUX SYSTEM COMPONENT YKNX-RELATED"/>
    <property type="match status" value="1"/>
</dbReference>
<accession>A0A424YE73</accession>
<dbReference type="EMBL" id="QZAA01000144">
    <property type="protein sequence ID" value="RQD75766.1"/>
    <property type="molecule type" value="Genomic_DNA"/>
</dbReference>
<evidence type="ECO:0000256" key="3">
    <source>
        <dbReference type="SAM" id="Coils"/>
    </source>
</evidence>
<sequence>MKTKWKIVLGVIIILVAGVFLARELMKGVEVALEEVTPRDMAISFTEEGEVVPLKERAVHPLYSAPIKSLLVEEGEKIREGDLLALLDHEELEYRERELLAQLQALEGEKMKLEETPGPAEIESYALGVQEAEESLKIAERNYERLEDLYLENYLLRVEEAEESLEAATREYERRKALHEEGYLPTAEYDKVRDQLKKAENYLAQQEHALEVFEEDEYDKARDMVTKAKINVDMQRMALEVLR</sequence>
<reference evidence="4 5" key="1">
    <citation type="submission" date="2018-08" db="EMBL/GenBank/DDBJ databases">
        <title>The metabolism and importance of syntrophic acetate oxidation coupled to methane or sulfide production in haloalkaline environments.</title>
        <authorList>
            <person name="Timmers P.H.A."/>
            <person name="Vavourakis C.D."/>
            <person name="Sorokin D.Y."/>
            <person name="Sinninghe Damste J.S."/>
            <person name="Muyzer G."/>
            <person name="Stams A.J.M."/>
            <person name="Plugge C.M."/>
        </authorList>
    </citation>
    <scope>NUCLEOTIDE SEQUENCE [LARGE SCALE GENOMIC DNA]</scope>
    <source>
        <strain evidence="4">MSAO_Bac1</strain>
    </source>
</reference>
<dbReference type="Gene3D" id="1.10.287.470">
    <property type="entry name" value="Helix hairpin bin"/>
    <property type="match status" value="1"/>
</dbReference>
<evidence type="ECO:0000313" key="4">
    <source>
        <dbReference type="EMBL" id="RQD75766.1"/>
    </source>
</evidence>
<feature type="non-terminal residue" evidence="4">
    <location>
        <position position="243"/>
    </location>
</feature>
<keyword evidence="2 3" id="KW-0175">Coiled coil</keyword>
<proteinExistence type="predicted"/>
<dbReference type="PANTHER" id="PTHR32347:SF23">
    <property type="entry name" value="BLL5650 PROTEIN"/>
    <property type="match status" value="1"/>
</dbReference>
<dbReference type="GO" id="GO:0030313">
    <property type="term" value="C:cell envelope"/>
    <property type="evidence" value="ECO:0007669"/>
    <property type="project" value="UniProtKB-SubCell"/>
</dbReference>
<organism evidence="4 5">
    <name type="scientific">Candidatus Syntrophonatronum acetioxidans</name>
    <dbReference type="NCBI Taxonomy" id="1795816"/>
    <lineage>
        <taxon>Bacteria</taxon>
        <taxon>Bacillati</taxon>
        <taxon>Bacillota</taxon>
        <taxon>Clostridia</taxon>
        <taxon>Eubacteriales</taxon>
        <taxon>Syntrophomonadaceae</taxon>
        <taxon>Candidatus Syntrophonatronum</taxon>
    </lineage>
</organism>
<comment type="caution">
    <text evidence="4">The sequence shown here is derived from an EMBL/GenBank/DDBJ whole genome shotgun (WGS) entry which is preliminary data.</text>
</comment>
<protein>
    <submittedName>
        <fullName evidence="4">Biotin/lipoyl-binding protein</fullName>
    </submittedName>
</protein>